<keyword evidence="2" id="KW-1185">Reference proteome</keyword>
<dbReference type="Pfam" id="PF18854">
    <property type="entry name" value="baeRF_family10"/>
    <property type="match status" value="1"/>
</dbReference>
<dbReference type="Gene3D" id="3.30.420.60">
    <property type="entry name" value="eRF1 domain 2"/>
    <property type="match status" value="1"/>
</dbReference>
<name>A0A399EYL7_9DEIN</name>
<dbReference type="Proteomes" id="UP000265341">
    <property type="component" value="Unassembled WGS sequence"/>
</dbReference>
<dbReference type="InterPro" id="IPR041202">
    <property type="entry name" value="BaeRF_family10"/>
</dbReference>
<evidence type="ECO:0008006" key="3">
    <source>
        <dbReference type="Google" id="ProtNLM"/>
    </source>
</evidence>
<dbReference type="RefSeq" id="WP_119275849.1">
    <property type="nucleotide sequence ID" value="NZ_QWLA01000005.1"/>
</dbReference>
<dbReference type="EMBL" id="QWLA01000005">
    <property type="protein sequence ID" value="RIH89108.1"/>
    <property type="molecule type" value="Genomic_DNA"/>
</dbReference>
<reference evidence="1 2" key="1">
    <citation type="submission" date="2018-08" db="EMBL/GenBank/DDBJ databases">
        <title>Meiothermus roseus NBRC 110900 genome sequencing project.</title>
        <authorList>
            <person name="Da Costa M.S."/>
            <person name="Albuquerque L."/>
            <person name="Raposo P."/>
            <person name="Froufe H.J.C."/>
            <person name="Barroso C.S."/>
            <person name="Egas C."/>
        </authorList>
    </citation>
    <scope>NUCLEOTIDE SEQUENCE [LARGE SCALE GENOMIC DNA]</scope>
    <source>
        <strain evidence="1 2">NBRC 110900</strain>
    </source>
</reference>
<sequence>MLNQENIRRIHEQIAAKPAPMLSLYVDINPANPSNSGRAYLTRAKEAMRVLGVPEKVLDRALSAMERLPEGRLRAVFAGEDWVEAYDLQTELPLPDGVEARWGEPYLTPLMYALDEYERYAVVLVDREKWRLFELHMGRVEELEGAFRAVAANEWRDLGEDATAAGGRSAGPGAVGYVGRASGGSGKDRFNERMGEWTERFYREMAQRLAETMKTRGTRRLILMGPDPDTKNFAAHLPNGLPEPYILPSMPHSRVGPGEVLKALEQQLPLLERAREEKLLDAIRERGIWGLQQVLEALQEGRLHLLVVPWGLEVRVFRCASGRVELTREAAEAYCPGEKLEEVSLKEVLPTLAQAYNLRLEIVHGEAEARLREEFGGLAGLVRW</sequence>
<evidence type="ECO:0000313" key="2">
    <source>
        <dbReference type="Proteomes" id="UP000265341"/>
    </source>
</evidence>
<gene>
    <name evidence="1" type="ORF">Mrose_00493</name>
</gene>
<protein>
    <recommendedName>
        <fullName evidence="3">Peptide chain release factor 3</fullName>
    </recommendedName>
</protein>
<comment type="caution">
    <text evidence="1">The sequence shown here is derived from an EMBL/GenBank/DDBJ whole genome shotgun (WGS) entry which is preliminary data.</text>
</comment>
<organism evidence="1 2">
    <name type="scientific">Calidithermus roseus</name>
    <dbReference type="NCBI Taxonomy" id="1644118"/>
    <lineage>
        <taxon>Bacteria</taxon>
        <taxon>Thermotogati</taxon>
        <taxon>Deinococcota</taxon>
        <taxon>Deinococci</taxon>
        <taxon>Thermales</taxon>
        <taxon>Thermaceae</taxon>
        <taxon>Calidithermus</taxon>
    </lineage>
</organism>
<proteinExistence type="predicted"/>
<accession>A0A399EYL7</accession>
<dbReference type="SUPFAM" id="SSF55315">
    <property type="entry name" value="L30e-like"/>
    <property type="match status" value="1"/>
</dbReference>
<dbReference type="OrthoDB" id="5241360at2"/>
<evidence type="ECO:0000313" key="1">
    <source>
        <dbReference type="EMBL" id="RIH89108.1"/>
    </source>
</evidence>
<dbReference type="InterPro" id="IPR029064">
    <property type="entry name" value="Ribosomal_eL30-like_sf"/>
</dbReference>
<dbReference type="InterPro" id="IPR042226">
    <property type="entry name" value="eFR1_2_sf"/>
</dbReference>
<dbReference type="AlphaFoldDB" id="A0A399EYL7"/>